<evidence type="ECO:0000256" key="3">
    <source>
        <dbReference type="ARBA" id="ARBA00022692"/>
    </source>
</evidence>
<dbReference type="RefSeq" id="WP_416345566.1">
    <property type="nucleotide sequence ID" value="NZ_JALQCY010000006.1"/>
</dbReference>
<feature type="region of interest" description="Disordered" evidence="6">
    <location>
        <begin position="314"/>
        <end position="334"/>
    </location>
</feature>
<keyword evidence="4 7" id="KW-1133">Transmembrane helix</keyword>
<reference evidence="9 10" key="1">
    <citation type="submission" date="2022-02" db="EMBL/GenBank/DDBJ databases">
        <title>The car tank lid bacteriome: a reservoir of bacteria with potential in bioremediation of fuel.</title>
        <authorList>
            <person name="Vidal-Verdu A."/>
            <person name="Gomez-Martinez D."/>
            <person name="Latorre-Perez A."/>
            <person name="Pereto J."/>
            <person name="Porcar M."/>
        </authorList>
    </citation>
    <scope>NUCLEOTIDE SEQUENCE [LARGE SCALE GENOMIC DNA]</scope>
    <source>
        <strain evidence="9 10">4D.3</strain>
    </source>
</reference>
<dbReference type="EMBL" id="JALQCY010000006">
    <property type="protein sequence ID" value="MCK9795717.1"/>
    <property type="molecule type" value="Genomic_DNA"/>
</dbReference>
<evidence type="ECO:0000313" key="10">
    <source>
        <dbReference type="Proteomes" id="UP001651050"/>
    </source>
</evidence>
<feature type="domain" description="EamA" evidence="8">
    <location>
        <begin position="179"/>
        <end position="308"/>
    </location>
</feature>
<keyword evidence="10" id="KW-1185">Reference proteome</keyword>
<keyword evidence="3 7" id="KW-0812">Transmembrane</keyword>
<accession>A0ABT0J889</accession>
<dbReference type="PANTHER" id="PTHR32322:SF2">
    <property type="entry name" value="EAMA DOMAIN-CONTAINING PROTEIN"/>
    <property type="match status" value="1"/>
</dbReference>
<evidence type="ECO:0000256" key="7">
    <source>
        <dbReference type="SAM" id="Phobius"/>
    </source>
</evidence>
<sequence length="334" mass="34079">MGKQICIPRPWVTALASAAFVLSWSSGFLGAKVGTGQAPVVTLLLWRFVVVAAVLVAALGLARLLRPRRRTASPAARVGTAPGLDGPRAVAHHVVVGLLSQLGYVLPVYGAIALGVSTGTTSLVDAVQPVLVATLVGPLLGQHVRALQWAGLATAFAGVAALVAADLRVTTAPPWAYALPAAAVASLVAATFLERRRPADLAPAPMLAVHAVAALACLTVIALVTGTATPPPDAAFWASTVLLALVPSLVAYALYWFLLRRVDVTTLNALLFLVVPTTTLAGAALFGEPLSPAVAAGLVLSGLGVAAVVHGEARGRGRPRAGEHRGDDDGPQRP</sequence>
<keyword evidence="5 7" id="KW-0472">Membrane</keyword>
<evidence type="ECO:0000256" key="6">
    <source>
        <dbReference type="SAM" id="MobiDB-lite"/>
    </source>
</evidence>
<comment type="subcellular location">
    <subcellularLocation>
        <location evidence="1">Membrane</location>
        <topology evidence="1">Multi-pass membrane protein</topology>
    </subcellularLocation>
</comment>
<evidence type="ECO:0000256" key="2">
    <source>
        <dbReference type="ARBA" id="ARBA00007362"/>
    </source>
</evidence>
<dbReference type="Pfam" id="PF00892">
    <property type="entry name" value="EamA"/>
    <property type="match status" value="2"/>
</dbReference>
<evidence type="ECO:0000313" key="9">
    <source>
        <dbReference type="EMBL" id="MCK9795717.1"/>
    </source>
</evidence>
<feature type="transmembrane region" description="Helical" evidence="7">
    <location>
        <begin position="269"/>
        <end position="287"/>
    </location>
</feature>
<dbReference type="Proteomes" id="UP001651050">
    <property type="component" value="Unassembled WGS sequence"/>
</dbReference>
<dbReference type="InterPro" id="IPR000620">
    <property type="entry name" value="EamA_dom"/>
</dbReference>
<dbReference type="SUPFAM" id="SSF103481">
    <property type="entry name" value="Multidrug resistance efflux transporter EmrE"/>
    <property type="match status" value="2"/>
</dbReference>
<comment type="caution">
    <text evidence="9">The sequence shown here is derived from an EMBL/GenBank/DDBJ whole genome shotgun (WGS) entry which is preliminary data.</text>
</comment>
<name>A0ABT0J889_9MICO</name>
<feature type="transmembrane region" description="Helical" evidence="7">
    <location>
        <begin position="40"/>
        <end position="62"/>
    </location>
</feature>
<feature type="transmembrane region" description="Helical" evidence="7">
    <location>
        <begin position="293"/>
        <end position="311"/>
    </location>
</feature>
<feature type="domain" description="EamA" evidence="8">
    <location>
        <begin position="15"/>
        <end position="162"/>
    </location>
</feature>
<protein>
    <submittedName>
        <fullName evidence="9">DMT family transporter</fullName>
    </submittedName>
</protein>
<evidence type="ECO:0000256" key="5">
    <source>
        <dbReference type="ARBA" id="ARBA00023136"/>
    </source>
</evidence>
<evidence type="ECO:0000256" key="1">
    <source>
        <dbReference type="ARBA" id="ARBA00004141"/>
    </source>
</evidence>
<dbReference type="InterPro" id="IPR050638">
    <property type="entry name" value="AA-Vitamin_Transporters"/>
</dbReference>
<feature type="transmembrane region" description="Helical" evidence="7">
    <location>
        <begin position="175"/>
        <end position="193"/>
    </location>
</feature>
<comment type="similarity">
    <text evidence="2">Belongs to the EamA transporter family.</text>
</comment>
<dbReference type="InterPro" id="IPR037185">
    <property type="entry name" value="EmrE-like"/>
</dbReference>
<feature type="transmembrane region" description="Helical" evidence="7">
    <location>
        <begin position="234"/>
        <end position="257"/>
    </location>
</feature>
<evidence type="ECO:0000259" key="8">
    <source>
        <dbReference type="Pfam" id="PF00892"/>
    </source>
</evidence>
<feature type="transmembrane region" description="Helical" evidence="7">
    <location>
        <begin position="205"/>
        <end position="228"/>
    </location>
</feature>
<proteinExistence type="inferred from homology"/>
<organism evidence="9 10">
    <name type="scientific">Isoptericola peretonis</name>
    <dbReference type="NCBI Taxonomy" id="2918523"/>
    <lineage>
        <taxon>Bacteria</taxon>
        <taxon>Bacillati</taxon>
        <taxon>Actinomycetota</taxon>
        <taxon>Actinomycetes</taxon>
        <taxon>Micrococcales</taxon>
        <taxon>Promicromonosporaceae</taxon>
        <taxon>Isoptericola</taxon>
    </lineage>
</organism>
<gene>
    <name evidence="9" type="ORF">M1843_18375</name>
</gene>
<evidence type="ECO:0000256" key="4">
    <source>
        <dbReference type="ARBA" id="ARBA00022989"/>
    </source>
</evidence>
<dbReference type="PANTHER" id="PTHR32322">
    <property type="entry name" value="INNER MEMBRANE TRANSPORTER"/>
    <property type="match status" value="1"/>
</dbReference>